<feature type="compositionally biased region" description="Low complexity" evidence="1">
    <location>
        <begin position="28"/>
        <end position="43"/>
    </location>
</feature>
<feature type="region of interest" description="Disordered" evidence="1">
    <location>
        <begin position="186"/>
        <end position="270"/>
    </location>
</feature>
<dbReference type="EMBL" id="VCGU01000008">
    <property type="protein sequence ID" value="TRY72015.1"/>
    <property type="molecule type" value="Genomic_DNA"/>
</dbReference>
<dbReference type="Proteomes" id="UP000318571">
    <property type="component" value="Chromosome 7"/>
</dbReference>
<feature type="compositionally biased region" description="Low complexity" evidence="1">
    <location>
        <begin position="219"/>
        <end position="234"/>
    </location>
</feature>
<feature type="region of interest" description="Disordered" evidence="1">
    <location>
        <begin position="1"/>
        <end position="75"/>
    </location>
</feature>
<feature type="compositionally biased region" description="Basic and acidic residues" evidence="1">
    <location>
        <begin position="57"/>
        <end position="75"/>
    </location>
</feature>
<protein>
    <submittedName>
        <fullName evidence="2">Uncharacterized protein</fullName>
    </submittedName>
</protein>
<evidence type="ECO:0000313" key="3">
    <source>
        <dbReference type="Proteomes" id="UP000318571"/>
    </source>
</evidence>
<evidence type="ECO:0000256" key="1">
    <source>
        <dbReference type="SAM" id="MobiDB-lite"/>
    </source>
</evidence>
<feature type="compositionally biased region" description="Low complexity" evidence="1">
    <location>
        <begin position="254"/>
        <end position="270"/>
    </location>
</feature>
<reference evidence="2 3" key="1">
    <citation type="journal article" date="2018" name="Nat. Ecol. Evol.">
        <title>Genomic signatures of mitonuclear coevolution across populations of Tigriopus californicus.</title>
        <authorList>
            <person name="Barreto F.S."/>
            <person name="Watson E.T."/>
            <person name="Lima T.G."/>
            <person name="Willett C.S."/>
            <person name="Edmands S."/>
            <person name="Li W."/>
            <person name="Burton R.S."/>
        </authorList>
    </citation>
    <scope>NUCLEOTIDE SEQUENCE [LARGE SCALE GENOMIC DNA]</scope>
    <source>
        <strain evidence="2 3">San Diego</strain>
    </source>
</reference>
<gene>
    <name evidence="2" type="ORF">TCAL_09604</name>
</gene>
<name>A0A553P2U0_TIGCA</name>
<evidence type="ECO:0000313" key="2">
    <source>
        <dbReference type="EMBL" id="TRY72015.1"/>
    </source>
</evidence>
<feature type="compositionally biased region" description="Pro residues" evidence="1">
    <location>
        <begin position="1"/>
        <end position="15"/>
    </location>
</feature>
<comment type="caution">
    <text evidence="2">The sequence shown here is derived from an EMBL/GenBank/DDBJ whole genome shotgun (WGS) entry which is preliminary data.</text>
</comment>
<accession>A0A553P2U0</accession>
<dbReference type="AlphaFoldDB" id="A0A553P2U0"/>
<sequence>MSDPAPPAEAPPAPEPEVAAPAAPPAAEPATAEHSAATPGAKAAPKETKKGKGKKGQKAEEQTEAEPPKKEEEVEMVLSHKLDTDEWDLTLGKMLRYHFNIGEELRILIQQIRKEMKEELVPLAEDRATYGKIVKQRIREMWGLEYEILEIQEKFLDSMGSIDLNNLTDDFVEEALMTDIQKEYNDHIKDLEPMKLERPPKPEPKPEPPKEEAPKEASETASTEAKPQTEGAPETPNPPPEATTPSSDSPNEPSPAIDASAAPAAVEASA</sequence>
<feature type="compositionally biased region" description="Basic and acidic residues" evidence="1">
    <location>
        <begin position="186"/>
        <end position="218"/>
    </location>
</feature>
<proteinExistence type="predicted"/>
<keyword evidence="3" id="KW-1185">Reference proteome</keyword>
<organism evidence="2 3">
    <name type="scientific">Tigriopus californicus</name>
    <name type="common">Marine copepod</name>
    <dbReference type="NCBI Taxonomy" id="6832"/>
    <lineage>
        <taxon>Eukaryota</taxon>
        <taxon>Metazoa</taxon>
        <taxon>Ecdysozoa</taxon>
        <taxon>Arthropoda</taxon>
        <taxon>Crustacea</taxon>
        <taxon>Multicrustacea</taxon>
        <taxon>Hexanauplia</taxon>
        <taxon>Copepoda</taxon>
        <taxon>Harpacticoida</taxon>
        <taxon>Harpacticidae</taxon>
        <taxon>Tigriopus</taxon>
    </lineage>
</organism>